<evidence type="ECO:0000313" key="1">
    <source>
        <dbReference type="EMBL" id="MCI4684449.1"/>
    </source>
</evidence>
<dbReference type="EMBL" id="JAIVFP010000001">
    <property type="protein sequence ID" value="MCI4684449.1"/>
    <property type="molecule type" value="Genomic_DNA"/>
</dbReference>
<sequence length="288" mass="31833">MNAAILDQDLMPPQEAEKLVATLSGRLRAGEIIPYVGPGLAALSTPSVPLTPEDLAAFFGTKVALPRRAKGNAWAAGQHIESFKHRSTVTALMAEAFSAPVAPTPLHAFLASLPLPLIVDTWYDGAFRAALETRDDWGEIQGNTRAGVGEDRWYRFYDAKENEASRDDAEGWKTILYKPHGGVQPAKNFLISDADYVEVLTEIDIQTPIPDVVKNRRAERSFLFLGCRFHDQMLRTYARQISKRSAAPHYAVVDRDQMTANERRFFASEGIVPIALPLARVCDLLVTA</sequence>
<comment type="caution">
    <text evidence="1">The sequence shown here is derived from an EMBL/GenBank/DDBJ whole genome shotgun (WGS) entry which is preliminary data.</text>
</comment>
<protein>
    <submittedName>
        <fullName evidence="1">SIR2 family protein</fullName>
    </submittedName>
</protein>
<name>A0ABS9Z9S7_9HYPH</name>
<reference evidence="1" key="1">
    <citation type="journal article" date="2022" name="ISME J.">
        <title>Identification of active gaseous-alkane degraders at natural gas seeps.</title>
        <authorList>
            <person name="Farhan Ul Haque M."/>
            <person name="Hernandez M."/>
            <person name="Crombie A.T."/>
            <person name="Murrell J.C."/>
        </authorList>
    </citation>
    <scope>NUCLEOTIDE SEQUENCE</scope>
    <source>
        <strain evidence="1">PC2</strain>
    </source>
</reference>
<gene>
    <name evidence="1" type="ORF">K2U94_17040</name>
</gene>
<dbReference type="Proteomes" id="UP001139104">
    <property type="component" value="Unassembled WGS sequence"/>
</dbReference>
<keyword evidence="2" id="KW-1185">Reference proteome</keyword>
<accession>A0ABS9Z9S7</accession>
<proteinExistence type="predicted"/>
<organism evidence="1 2">
    <name type="scientific">Candidatus Rhodoblastus alkanivorans</name>
    <dbReference type="NCBI Taxonomy" id="2954117"/>
    <lineage>
        <taxon>Bacteria</taxon>
        <taxon>Pseudomonadati</taxon>
        <taxon>Pseudomonadota</taxon>
        <taxon>Alphaproteobacteria</taxon>
        <taxon>Hyphomicrobiales</taxon>
        <taxon>Rhodoblastaceae</taxon>
        <taxon>Rhodoblastus</taxon>
    </lineage>
</organism>
<evidence type="ECO:0000313" key="2">
    <source>
        <dbReference type="Proteomes" id="UP001139104"/>
    </source>
</evidence>
<dbReference type="RefSeq" id="WP_243068344.1">
    <property type="nucleotide sequence ID" value="NZ_JAIVFK010000001.1"/>
</dbReference>
<dbReference type="Pfam" id="PF13289">
    <property type="entry name" value="SIR2_2"/>
    <property type="match status" value="1"/>
</dbReference>